<organism evidence="1">
    <name type="scientific">Bracon brevicornis</name>
    <dbReference type="NCBI Taxonomy" id="1563983"/>
    <lineage>
        <taxon>Eukaryota</taxon>
        <taxon>Metazoa</taxon>
        <taxon>Ecdysozoa</taxon>
        <taxon>Arthropoda</taxon>
        <taxon>Hexapoda</taxon>
        <taxon>Insecta</taxon>
        <taxon>Pterygota</taxon>
        <taxon>Neoptera</taxon>
        <taxon>Endopterygota</taxon>
        <taxon>Hymenoptera</taxon>
        <taxon>Apocrita</taxon>
        <taxon>Ichneumonoidea</taxon>
        <taxon>Braconidae</taxon>
        <taxon>Braconinae</taxon>
        <taxon>Bracon</taxon>
    </lineage>
</organism>
<sequence>MDRYYLDVNLRRWAMIQFSSHLWKQREMKEHLAKTSVKLPILTNDTVPTQLREKLDKLMVPQCDKDELKFVVGSMGTRIRNWLLFYMYDQTNCETKEEFVSYIDHLCWNHVGCINLTETNKSLYTSGLLPISYGTWWMLCYDCNEEHIADFWRRITEDTKYSELLKQIVSIDFGVHAACYYWRLRMQNQLDKLKQGMRYFGDLTVDECMFSNSFNDNYFNTLFYFWKRLNEDQRERMLEKQRKWLERWVLFLQNDEDNWFQDCAQDTNTLMFVIQQYSSYGFQEFLVDMLQSGSMLAKMLVTWPCQDNFMQALEDSWAYHDYIDYGPIMEKLLNLMRTEKAYIGNDSRARKMFCDLWDKEISGFRKAMDLNCFSRIWINRDMALLKSIVVHQTTWRERETLLNYIINFYSFPNCDWRFLKEFINEISSEVDVKEWFKTEFATRGRLTEDL</sequence>
<gene>
    <name evidence="1" type="ORF">BBRV_LOCUS116787</name>
</gene>
<name>A0A6V7LXJ4_9HYME</name>
<accession>A0A6V7LXJ4</accession>
<dbReference type="EMBL" id="CADCXW020000344">
    <property type="protein sequence ID" value="CAD1580276.1"/>
    <property type="molecule type" value="Genomic_DNA"/>
</dbReference>
<evidence type="ECO:0000313" key="1">
    <source>
        <dbReference type="EMBL" id="CAD1580276.1"/>
    </source>
</evidence>
<protein>
    <submittedName>
        <fullName evidence="1">Uncharacterized protein</fullName>
    </submittedName>
</protein>
<reference evidence="1" key="1">
    <citation type="submission" date="2020-07" db="EMBL/GenBank/DDBJ databases">
        <authorList>
            <person name="Ferguson B K."/>
        </authorList>
    </citation>
    <scope>NUCLEOTIDE SEQUENCE</scope>
    <source>
        <strain evidence="1">L06</strain>
    </source>
</reference>
<dbReference type="AlphaFoldDB" id="A0A6V7LXJ4"/>
<proteinExistence type="predicted"/>